<gene>
    <name evidence="5" type="ORF">Plil01_001701700</name>
</gene>
<evidence type="ECO:0000313" key="5">
    <source>
        <dbReference type="EMBL" id="GMF46168.1"/>
    </source>
</evidence>
<evidence type="ECO:0000256" key="1">
    <source>
        <dbReference type="ARBA" id="ARBA00004141"/>
    </source>
</evidence>
<dbReference type="EMBL" id="BSXW01003489">
    <property type="protein sequence ID" value="GMF46168.1"/>
    <property type="molecule type" value="Genomic_DNA"/>
</dbReference>
<dbReference type="AlphaFoldDB" id="A0A9W6XSV6"/>
<proteinExistence type="predicted"/>
<keyword evidence="2" id="KW-0812">Transmembrane</keyword>
<comment type="caution">
    <text evidence="5">The sequence shown here is derived from an EMBL/GenBank/DDBJ whole genome shotgun (WGS) entry which is preliminary data.</text>
</comment>
<dbReference type="SUPFAM" id="SSF81338">
    <property type="entry name" value="Aquaporin-like"/>
    <property type="match status" value="1"/>
</dbReference>
<keyword evidence="6" id="KW-1185">Reference proteome</keyword>
<reference evidence="5" key="1">
    <citation type="submission" date="2023-04" db="EMBL/GenBank/DDBJ databases">
        <title>Phytophthora lilii NBRC 32176.</title>
        <authorList>
            <person name="Ichikawa N."/>
            <person name="Sato H."/>
            <person name="Tonouchi N."/>
        </authorList>
    </citation>
    <scope>NUCLEOTIDE SEQUENCE</scope>
    <source>
        <strain evidence="5">NBRC 32176</strain>
    </source>
</reference>
<dbReference type="Gene3D" id="1.20.1080.10">
    <property type="entry name" value="Glycerol uptake facilitator protein"/>
    <property type="match status" value="1"/>
</dbReference>
<dbReference type="Proteomes" id="UP001165083">
    <property type="component" value="Unassembled WGS sequence"/>
</dbReference>
<dbReference type="GO" id="GO:0016020">
    <property type="term" value="C:membrane"/>
    <property type="evidence" value="ECO:0007669"/>
    <property type="project" value="UniProtKB-SubCell"/>
</dbReference>
<protein>
    <submittedName>
        <fullName evidence="5">Unnamed protein product</fullName>
    </submittedName>
</protein>
<evidence type="ECO:0000256" key="4">
    <source>
        <dbReference type="ARBA" id="ARBA00023136"/>
    </source>
</evidence>
<keyword evidence="4" id="KW-0472">Membrane</keyword>
<dbReference type="InterPro" id="IPR023271">
    <property type="entry name" value="Aquaporin-like"/>
</dbReference>
<name>A0A9W6XSV6_9STRA</name>
<organism evidence="5 6">
    <name type="scientific">Phytophthora lilii</name>
    <dbReference type="NCBI Taxonomy" id="2077276"/>
    <lineage>
        <taxon>Eukaryota</taxon>
        <taxon>Sar</taxon>
        <taxon>Stramenopiles</taxon>
        <taxon>Oomycota</taxon>
        <taxon>Peronosporomycetes</taxon>
        <taxon>Peronosporales</taxon>
        <taxon>Peronosporaceae</taxon>
        <taxon>Phytophthora</taxon>
    </lineage>
</organism>
<accession>A0A9W6XSV6</accession>
<evidence type="ECO:0000256" key="3">
    <source>
        <dbReference type="ARBA" id="ARBA00022989"/>
    </source>
</evidence>
<evidence type="ECO:0000313" key="6">
    <source>
        <dbReference type="Proteomes" id="UP001165083"/>
    </source>
</evidence>
<comment type="subcellular location">
    <subcellularLocation>
        <location evidence="1">Membrane</location>
        <topology evidence="1">Multi-pass membrane protein</topology>
    </subcellularLocation>
</comment>
<evidence type="ECO:0000256" key="2">
    <source>
        <dbReference type="ARBA" id="ARBA00022692"/>
    </source>
</evidence>
<sequence length="80" mass="8280">MAFGMNTGFALNPARDFGPRLLTLCAGERGGDGGVDVCAEDAARDVDAEEDADFPSEAERGVVSLNAVAERDLCDGSVSE</sequence>
<keyword evidence="3" id="KW-1133">Transmembrane helix</keyword>